<comment type="caution">
    <text evidence="1">The sequence shown here is derived from an EMBL/GenBank/DDBJ whole genome shotgun (WGS) entry which is preliminary data.</text>
</comment>
<proteinExistence type="predicted"/>
<keyword evidence="2" id="KW-1185">Reference proteome</keyword>
<dbReference type="Proteomes" id="UP001157418">
    <property type="component" value="Unassembled WGS sequence"/>
</dbReference>
<sequence length="74" mass="8569">MREAWLESSFISHIGLSSDKFIGVCFIKWVEGEIERKQLISLICQGGAYHIGYLEDMYEDYGKKRCESDMVLSQ</sequence>
<name>A0AAU9MMH1_9ASTR</name>
<evidence type="ECO:0000313" key="1">
    <source>
        <dbReference type="EMBL" id="CAH1427490.1"/>
    </source>
</evidence>
<accession>A0AAU9MMH1</accession>
<organism evidence="1 2">
    <name type="scientific">Lactuca virosa</name>
    <dbReference type="NCBI Taxonomy" id="75947"/>
    <lineage>
        <taxon>Eukaryota</taxon>
        <taxon>Viridiplantae</taxon>
        <taxon>Streptophyta</taxon>
        <taxon>Embryophyta</taxon>
        <taxon>Tracheophyta</taxon>
        <taxon>Spermatophyta</taxon>
        <taxon>Magnoliopsida</taxon>
        <taxon>eudicotyledons</taxon>
        <taxon>Gunneridae</taxon>
        <taxon>Pentapetalae</taxon>
        <taxon>asterids</taxon>
        <taxon>campanulids</taxon>
        <taxon>Asterales</taxon>
        <taxon>Asteraceae</taxon>
        <taxon>Cichorioideae</taxon>
        <taxon>Cichorieae</taxon>
        <taxon>Lactucinae</taxon>
        <taxon>Lactuca</taxon>
    </lineage>
</organism>
<reference evidence="1 2" key="1">
    <citation type="submission" date="2022-01" db="EMBL/GenBank/DDBJ databases">
        <authorList>
            <person name="Xiong W."/>
            <person name="Schranz E."/>
        </authorList>
    </citation>
    <scope>NUCLEOTIDE SEQUENCE [LARGE SCALE GENOMIC DNA]</scope>
</reference>
<dbReference type="AlphaFoldDB" id="A0AAU9MMH1"/>
<dbReference type="EMBL" id="CAKMRJ010002223">
    <property type="protein sequence ID" value="CAH1427490.1"/>
    <property type="molecule type" value="Genomic_DNA"/>
</dbReference>
<gene>
    <name evidence="1" type="ORF">LVIROSA_LOCUS14493</name>
</gene>
<protein>
    <submittedName>
        <fullName evidence="1">Uncharacterized protein</fullName>
    </submittedName>
</protein>
<evidence type="ECO:0000313" key="2">
    <source>
        <dbReference type="Proteomes" id="UP001157418"/>
    </source>
</evidence>